<dbReference type="InterPro" id="IPR002939">
    <property type="entry name" value="DnaJ_C"/>
</dbReference>
<evidence type="ECO:0000313" key="9">
    <source>
        <dbReference type="EMBL" id="KAF2076330.1"/>
    </source>
</evidence>
<evidence type="ECO:0000256" key="4">
    <source>
        <dbReference type="ARBA" id="ARBA00022833"/>
    </source>
</evidence>
<dbReference type="SMART" id="SM00271">
    <property type="entry name" value="DnaJ"/>
    <property type="match status" value="1"/>
</dbReference>
<evidence type="ECO:0000313" key="10">
    <source>
        <dbReference type="Proteomes" id="UP000695562"/>
    </source>
</evidence>
<dbReference type="AlphaFoldDB" id="A0A8J4PZ76"/>
<name>A0A8J4PZ76_9MYCE</name>
<dbReference type="PRINTS" id="PR00625">
    <property type="entry name" value="JDOMAIN"/>
</dbReference>
<dbReference type="FunFam" id="2.10.230.10:FF:000001">
    <property type="entry name" value="DnaJ subfamily A member 2"/>
    <property type="match status" value="1"/>
</dbReference>
<keyword evidence="1 5" id="KW-0479">Metal-binding</keyword>
<dbReference type="CDD" id="cd10719">
    <property type="entry name" value="DnaJ_zf"/>
    <property type="match status" value="1"/>
</dbReference>
<dbReference type="InterPro" id="IPR036869">
    <property type="entry name" value="J_dom_sf"/>
</dbReference>
<dbReference type="Pfam" id="PF00684">
    <property type="entry name" value="DnaJ_CXXCXGXG"/>
    <property type="match status" value="1"/>
</dbReference>
<dbReference type="HAMAP" id="MF_01152">
    <property type="entry name" value="DnaJ"/>
    <property type="match status" value="1"/>
</dbReference>
<dbReference type="InterPro" id="IPR036410">
    <property type="entry name" value="HSP_DnaJ_Cys-rich_dom_sf"/>
</dbReference>
<dbReference type="Gene3D" id="1.10.287.110">
    <property type="entry name" value="DnaJ domain"/>
    <property type="match status" value="1"/>
</dbReference>
<reference evidence="9" key="1">
    <citation type="submission" date="2020-01" db="EMBL/GenBank/DDBJ databases">
        <title>Development of genomics and gene disruption for Polysphondylium violaceum indicates a role for the polyketide synthase stlB in stalk morphogenesis.</title>
        <authorList>
            <person name="Narita B."/>
            <person name="Kawabe Y."/>
            <person name="Kin K."/>
            <person name="Saito T."/>
            <person name="Gibbs R."/>
            <person name="Kuspa A."/>
            <person name="Muzny D."/>
            <person name="Queller D."/>
            <person name="Richards S."/>
            <person name="Strassman J."/>
            <person name="Sucgang R."/>
            <person name="Worley K."/>
            <person name="Schaap P."/>
        </authorList>
    </citation>
    <scope>NUCLEOTIDE SEQUENCE</scope>
    <source>
        <strain evidence="9">QSvi11</strain>
    </source>
</reference>
<feature type="chain" id="PRO_5035156597" description="Heat shock protein DnaJ family protein" evidence="6">
    <location>
        <begin position="28"/>
        <end position="374"/>
    </location>
</feature>
<accession>A0A8J4PZ76</accession>
<evidence type="ECO:0000256" key="2">
    <source>
        <dbReference type="ARBA" id="ARBA00022737"/>
    </source>
</evidence>
<organism evidence="9 10">
    <name type="scientific">Polysphondylium violaceum</name>
    <dbReference type="NCBI Taxonomy" id="133409"/>
    <lineage>
        <taxon>Eukaryota</taxon>
        <taxon>Amoebozoa</taxon>
        <taxon>Evosea</taxon>
        <taxon>Eumycetozoa</taxon>
        <taxon>Dictyostelia</taxon>
        <taxon>Dictyosteliales</taxon>
        <taxon>Dictyosteliaceae</taxon>
        <taxon>Polysphondylium</taxon>
    </lineage>
</organism>
<feature type="domain" description="J" evidence="7">
    <location>
        <begin position="30"/>
        <end position="92"/>
    </location>
</feature>
<dbReference type="CDD" id="cd06257">
    <property type="entry name" value="DnaJ"/>
    <property type="match status" value="1"/>
</dbReference>
<dbReference type="InterPro" id="IPR001305">
    <property type="entry name" value="HSP_DnaJ_Cys-rich_dom"/>
</dbReference>
<dbReference type="PROSITE" id="PS50076">
    <property type="entry name" value="DNAJ_2"/>
    <property type="match status" value="1"/>
</dbReference>
<evidence type="ECO:0000259" key="7">
    <source>
        <dbReference type="PROSITE" id="PS50076"/>
    </source>
</evidence>
<dbReference type="CDD" id="cd10747">
    <property type="entry name" value="DnaJ_C"/>
    <property type="match status" value="1"/>
</dbReference>
<dbReference type="InterPro" id="IPR001623">
    <property type="entry name" value="DnaJ_domain"/>
</dbReference>
<dbReference type="GO" id="GO:0008270">
    <property type="term" value="F:zinc ion binding"/>
    <property type="evidence" value="ECO:0007669"/>
    <property type="project" value="UniProtKB-KW"/>
</dbReference>
<dbReference type="Gene3D" id="2.60.260.20">
    <property type="entry name" value="Urease metallochaperone UreE, N-terminal domain"/>
    <property type="match status" value="2"/>
</dbReference>
<dbReference type="InterPro" id="IPR008971">
    <property type="entry name" value="HSP40/DnaJ_pept-bd"/>
</dbReference>
<evidence type="ECO:0000256" key="3">
    <source>
        <dbReference type="ARBA" id="ARBA00022771"/>
    </source>
</evidence>
<keyword evidence="3 5" id="KW-0863">Zinc-finger</keyword>
<dbReference type="InterPro" id="IPR018253">
    <property type="entry name" value="DnaJ_domain_CS"/>
</dbReference>
<dbReference type="Pfam" id="PF00226">
    <property type="entry name" value="DnaJ"/>
    <property type="match status" value="1"/>
</dbReference>
<keyword evidence="10" id="KW-1185">Reference proteome</keyword>
<dbReference type="Pfam" id="PF01556">
    <property type="entry name" value="DnaJ_C"/>
    <property type="match status" value="1"/>
</dbReference>
<evidence type="ECO:0008006" key="11">
    <source>
        <dbReference type="Google" id="ProtNLM"/>
    </source>
</evidence>
<dbReference type="EMBL" id="AJWJ01000065">
    <property type="protein sequence ID" value="KAF2076330.1"/>
    <property type="molecule type" value="Genomic_DNA"/>
</dbReference>
<dbReference type="SUPFAM" id="SSF49493">
    <property type="entry name" value="HSP40/DnaJ peptide-binding domain"/>
    <property type="match status" value="2"/>
</dbReference>
<dbReference type="Gene3D" id="2.10.230.10">
    <property type="entry name" value="Heat shock protein DnaJ, cysteine-rich domain"/>
    <property type="match status" value="1"/>
</dbReference>
<dbReference type="OrthoDB" id="550424at2759"/>
<dbReference type="SUPFAM" id="SSF57938">
    <property type="entry name" value="DnaJ/Hsp40 cysteine-rich domain"/>
    <property type="match status" value="1"/>
</dbReference>
<dbReference type="PROSITE" id="PS51188">
    <property type="entry name" value="ZF_CR"/>
    <property type="match status" value="1"/>
</dbReference>
<proteinExistence type="inferred from homology"/>
<dbReference type="PROSITE" id="PS00636">
    <property type="entry name" value="DNAJ_1"/>
    <property type="match status" value="1"/>
</dbReference>
<feature type="domain" description="CR-type" evidence="8">
    <location>
        <begin position="152"/>
        <end position="235"/>
    </location>
</feature>
<dbReference type="GO" id="GO:0006457">
    <property type="term" value="P:protein folding"/>
    <property type="evidence" value="ECO:0007669"/>
    <property type="project" value="InterPro"/>
</dbReference>
<evidence type="ECO:0000256" key="1">
    <source>
        <dbReference type="ARBA" id="ARBA00022723"/>
    </source>
</evidence>
<dbReference type="InterPro" id="IPR044713">
    <property type="entry name" value="DNJA1/2-like"/>
</dbReference>
<dbReference type="PANTHER" id="PTHR43888">
    <property type="entry name" value="DNAJ-LIKE-2, ISOFORM A-RELATED"/>
    <property type="match status" value="1"/>
</dbReference>
<keyword evidence="6" id="KW-0732">Signal</keyword>
<sequence length="374" mass="41294">MLFQYKNKFSLVALLVALMVLLPCVLAGKDYYQILGINRDASPSEIKRAYRKLSIQYHPDKNPGEGDKYIEISTAYETLSDTEKRRIYDQYGEEGLKQGGGGGGGFDPFDIFSAFGGGGFKFGQQGGGAQNIQKGADVELDIEVTLKDLYVGKTTKVTHRKQILCTKCRGTGAKKASDVTTCSGCKGSGIKLKVQQLGPGFVQQIQTTCDECGGKGKKVTSKCPHCSGKKVETGEETYTIDIEKGMVDGQQIRIEQSGEEAPDTTPGDVIFRIVTLPDKLFRREGDNLHYEMEISLLEALTGFSKDITHLDGHTVTIKRDQVTKPHFVLKVKEEGMPHHNFPSQTGDLFVRFTVIFPKSLSDEQKEGFKKLKLE</sequence>
<keyword evidence="2" id="KW-0677">Repeat</keyword>
<dbReference type="GO" id="GO:0030544">
    <property type="term" value="F:Hsp70 protein binding"/>
    <property type="evidence" value="ECO:0007669"/>
    <property type="project" value="InterPro"/>
</dbReference>
<dbReference type="SUPFAM" id="SSF46565">
    <property type="entry name" value="Chaperone J-domain"/>
    <property type="match status" value="1"/>
</dbReference>
<keyword evidence="4 5" id="KW-0862">Zinc</keyword>
<dbReference type="GO" id="GO:0009408">
    <property type="term" value="P:response to heat"/>
    <property type="evidence" value="ECO:0007669"/>
    <property type="project" value="InterPro"/>
</dbReference>
<dbReference type="FunFam" id="2.60.260.20:FF:000013">
    <property type="entry name" value="DnaJ subfamily B member 11"/>
    <property type="match status" value="1"/>
</dbReference>
<comment type="caution">
    <text evidence="9">The sequence shown here is derived from an EMBL/GenBank/DDBJ whole genome shotgun (WGS) entry which is preliminary data.</text>
</comment>
<dbReference type="Proteomes" id="UP000695562">
    <property type="component" value="Unassembled WGS sequence"/>
</dbReference>
<evidence type="ECO:0000256" key="5">
    <source>
        <dbReference type="PROSITE-ProRule" id="PRU00546"/>
    </source>
</evidence>
<feature type="signal peptide" evidence="6">
    <location>
        <begin position="1"/>
        <end position="27"/>
    </location>
</feature>
<gene>
    <name evidence="9" type="ORF">CYY_002386</name>
</gene>
<evidence type="ECO:0000259" key="8">
    <source>
        <dbReference type="PROSITE" id="PS51188"/>
    </source>
</evidence>
<protein>
    <recommendedName>
        <fullName evidence="11">Heat shock protein DnaJ family protein</fullName>
    </recommendedName>
</protein>
<dbReference type="GO" id="GO:0005524">
    <property type="term" value="F:ATP binding"/>
    <property type="evidence" value="ECO:0007669"/>
    <property type="project" value="InterPro"/>
</dbReference>
<evidence type="ECO:0000256" key="6">
    <source>
        <dbReference type="SAM" id="SignalP"/>
    </source>
</evidence>
<feature type="zinc finger region" description="CR-type" evidence="5">
    <location>
        <begin position="152"/>
        <end position="235"/>
    </location>
</feature>
<dbReference type="GO" id="GO:0051082">
    <property type="term" value="F:unfolded protein binding"/>
    <property type="evidence" value="ECO:0007669"/>
    <property type="project" value="InterPro"/>
</dbReference>
<dbReference type="InterPro" id="IPR012724">
    <property type="entry name" value="DnaJ"/>
</dbReference>